<dbReference type="InterPro" id="IPR016181">
    <property type="entry name" value="Acyl_CoA_acyltransferase"/>
</dbReference>
<dbReference type="AlphaFoldDB" id="A0A3S4M592"/>
<keyword evidence="2" id="KW-0808">Transferase</keyword>
<dbReference type="GO" id="GO:0016747">
    <property type="term" value="F:acyltransferase activity, transferring groups other than amino-acyl groups"/>
    <property type="evidence" value="ECO:0007669"/>
    <property type="project" value="InterPro"/>
</dbReference>
<proteinExistence type="predicted"/>
<dbReference type="PANTHER" id="PTHR43617">
    <property type="entry name" value="L-AMINO ACID N-ACETYLTRANSFERASE"/>
    <property type="match status" value="1"/>
</dbReference>
<dbReference type="CDD" id="cd04301">
    <property type="entry name" value="NAT_SF"/>
    <property type="match status" value="1"/>
</dbReference>
<dbReference type="STRING" id="525257.HMPREF0204_13000"/>
<evidence type="ECO:0000313" key="3">
    <source>
        <dbReference type="Proteomes" id="UP000279227"/>
    </source>
</evidence>
<dbReference type="PANTHER" id="PTHR43617:SF2">
    <property type="entry name" value="UPF0039 PROTEIN SLL0451"/>
    <property type="match status" value="1"/>
</dbReference>
<dbReference type="SUPFAM" id="SSF55729">
    <property type="entry name" value="Acyl-CoA N-acyltransferases (Nat)"/>
    <property type="match status" value="1"/>
</dbReference>
<dbReference type="PROSITE" id="PS51186">
    <property type="entry name" value="GNAT"/>
    <property type="match status" value="1"/>
</dbReference>
<gene>
    <name evidence="2" type="ORF">NCTC11432_01466</name>
</gene>
<reference evidence="2 3" key="1">
    <citation type="submission" date="2018-12" db="EMBL/GenBank/DDBJ databases">
        <authorList>
            <consortium name="Pathogen Informatics"/>
        </authorList>
    </citation>
    <scope>NUCLEOTIDE SEQUENCE [LARGE SCALE GENOMIC DNA]</scope>
    <source>
        <strain evidence="2 3">NCTC11432</strain>
    </source>
</reference>
<accession>A0A3S4M592</accession>
<feature type="domain" description="N-acetyltransferase" evidence="1">
    <location>
        <begin position="22"/>
        <end position="177"/>
    </location>
</feature>
<name>A0A3S4M592_CHRGE</name>
<evidence type="ECO:0000313" key="2">
    <source>
        <dbReference type="EMBL" id="VEE06086.1"/>
    </source>
</evidence>
<dbReference type="Pfam" id="PF00583">
    <property type="entry name" value="Acetyltransf_1"/>
    <property type="match status" value="1"/>
</dbReference>
<evidence type="ECO:0000259" key="1">
    <source>
        <dbReference type="PROSITE" id="PS51186"/>
    </source>
</evidence>
<dbReference type="InterPro" id="IPR000182">
    <property type="entry name" value="GNAT_dom"/>
</dbReference>
<dbReference type="Proteomes" id="UP000279227">
    <property type="component" value="Chromosome"/>
</dbReference>
<dbReference type="KEGG" id="cgle:NCTC11432_01466"/>
<protein>
    <submittedName>
        <fullName evidence="2">Predicted acetyltransferase</fullName>
    </submittedName>
</protein>
<dbReference type="InterPro" id="IPR050276">
    <property type="entry name" value="MshD_Acetyltransferase"/>
</dbReference>
<sequence length="197" mass="22238">MIKELKPANRAGFFYTFTLMKVEIRKEVKEDFGTVFELIKNAFEKEEYSDHKEQYLVESLRSSDAFVPELSLIAEVNNQIVGYILLTKINIIDADRKINTSLAMAPVAVLPEFQGNGIGAKLIEAAHHKAKELGFGSVVLLGHENYYPKFGYKLTKEFGIKLPFDVPDANCMAIELTENALLNISGIVQYPKEFEIE</sequence>
<organism evidence="2 3">
    <name type="scientific">Chryseobacterium gleum</name>
    <name type="common">Flavobacterium gleum</name>
    <dbReference type="NCBI Taxonomy" id="250"/>
    <lineage>
        <taxon>Bacteria</taxon>
        <taxon>Pseudomonadati</taxon>
        <taxon>Bacteroidota</taxon>
        <taxon>Flavobacteriia</taxon>
        <taxon>Flavobacteriales</taxon>
        <taxon>Weeksellaceae</taxon>
        <taxon>Chryseobacterium group</taxon>
        <taxon>Chryseobacterium</taxon>
    </lineage>
</organism>
<dbReference type="EMBL" id="LR134289">
    <property type="protein sequence ID" value="VEE06086.1"/>
    <property type="molecule type" value="Genomic_DNA"/>
</dbReference>
<dbReference type="Gene3D" id="3.40.630.30">
    <property type="match status" value="1"/>
</dbReference>